<keyword evidence="2" id="KW-1185">Reference proteome</keyword>
<comment type="caution">
    <text evidence="1">The sequence shown here is derived from an EMBL/GenBank/DDBJ whole genome shotgun (WGS) entry which is preliminary data.</text>
</comment>
<gene>
    <name evidence="1" type="ORF">KAK06_16090</name>
</gene>
<dbReference type="RefSeq" id="WP_210803141.1">
    <property type="nucleotide sequence ID" value="NZ_JAGQDE010000014.1"/>
</dbReference>
<dbReference type="Proteomes" id="UP000678374">
    <property type="component" value="Unassembled WGS sequence"/>
</dbReference>
<proteinExistence type="predicted"/>
<protein>
    <submittedName>
        <fullName evidence="1">Uncharacterized protein</fullName>
    </submittedName>
</protein>
<reference evidence="1" key="1">
    <citation type="submission" date="2021-04" db="EMBL/GenBank/DDBJ databases">
        <title>The genome sequence of Ideonella sp. 4Y11.</title>
        <authorList>
            <person name="Liu Y."/>
        </authorList>
    </citation>
    <scope>NUCLEOTIDE SEQUENCE</scope>
    <source>
        <strain evidence="1">4Y11</strain>
    </source>
</reference>
<sequence length="107" mass="12445">MSQHYFSTQRQGEAVTVLLGWDRPLGHFFMVVERDDPRPDQEDYLYVNLDEPNAFELDLDFFQAKLTELGISVPPEMFEQVYLDQVFSTGNRRVTYQADGQFESASI</sequence>
<evidence type="ECO:0000313" key="1">
    <source>
        <dbReference type="EMBL" id="MBQ0960474.1"/>
    </source>
</evidence>
<name>A0A940YJ64_9BURK</name>
<organism evidence="1 2">
    <name type="scientific">Ideonella aquatica</name>
    <dbReference type="NCBI Taxonomy" id="2824119"/>
    <lineage>
        <taxon>Bacteria</taxon>
        <taxon>Pseudomonadati</taxon>
        <taxon>Pseudomonadota</taxon>
        <taxon>Betaproteobacteria</taxon>
        <taxon>Burkholderiales</taxon>
        <taxon>Sphaerotilaceae</taxon>
        <taxon>Ideonella</taxon>
    </lineage>
</organism>
<dbReference type="EMBL" id="JAGQDE010000014">
    <property type="protein sequence ID" value="MBQ0960474.1"/>
    <property type="molecule type" value="Genomic_DNA"/>
</dbReference>
<dbReference type="AlphaFoldDB" id="A0A940YJ64"/>
<evidence type="ECO:0000313" key="2">
    <source>
        <dbReference type="Proteomes" id="UP000678374"/>
    </source>
</evidence>
<accession>A0A940YJ64</accession>